<keyword evidence="1" id="KW-0812">Transmembrane</keyword>
<organism evidence="2 3">
    <name type="scientific">Chamaesiphon minutus (strain ATCC 27169 / PCC 6605)</name>
    <dbReference type="NCBI Taxonomy" id="1173020"/>
    <lineage>
        <taxon>Bacteria</taxon>
        <taxon>Bacillati</taxon>
        <taxon>Cyanobacteriota</taxon>
        <taxon>Cyanophyceae</taxon>
        <taxon>Gomontiellales</taxon>
        <taxon>Chamaesiphonaceae</taxon>
        <taxon>Chamaesiphon</taxon>
    </lineage>
</organism>
<keyword evidence="3" id="KW-1185">Reference proteome</keyword>
<geneLocation type="plasmid" evidence="2 3">
    <name>pCHA6605.02</name>
</geneLocation>
<keyword evidence="1" id="KW-0472">Membrane</keyword>
<protein>
    <submittedName>
        <fullName evidence="2">Uncharacterized protein</fullName>
    </submittedName>
</protein>
<dbReference type="EMBL" id="CP003602">
    <property type="protein sequence ID" value="AFY97254.1"/>
    <property type="molecule type" value="Genomic_DNA"/>
</dbReference>
<evidence type="ECO:0000313" key="3">
    <source>
        <dbReference type="Proteomes" id="UP000010366"/>
    </source>
</evidence>
<sequence length="100" mass="11068">MVQKYLIGIGFLLITSSAILIIIIRYRRNQKLNLTFQEAFDLALAIFSGMSGAYVIYQAINLLDTLLKLVGIEGIVAMCLGGLASIWFAFGKIKELIDKP</sequence>
<accession>K9USM0</accession>
<feature type="transmembrane region" description="Helical" evidence="1">
    <location>
        <begin position="6"/>
        <end position="27"/>
    </location>
</feature>
<name>K9USM0_CHAP6</name>
<reference evidence="2 3" key="1">
    <citation type="submission" date="2012-05" db="EMBL/GenBank/DDBJ databases">
        <title>Finished plasmid 2 of genome of Chamaesiphon sp. PCC 6605.</title>
        <authorList>
            <consortium name="US DOE Joint Genome Institute"/>
            <person name="Gugger M."/>
            <person name="Coursin T."/>
            <person name="Rippka R."/>
            <person name="Tandeau De Marsac N."/>
            <person name="Huntemann M."/>
            <person name="Wei C.-L."/>
            <person name="Han J."/>
            <person name="Detter J.C."/>
            <person name="Han C."/>
            <person name="Tapia R."/>
            <person name="Chen A."/>
            <person name="Kyrpides N."/>
            <person name="Mavromatis K."/>
            <person name="Markowitz V."/>
            <person name="Szeto E."/>
            <person name="Ivanova N."/>
            <person name="Pagani I."/>
            <person name="Pati A."/>
            <person name="Goodwin L."/>
            <person name="Nordberg H.P."/>
            <person name="Cantor M.N."/>
            <person name="Hua S.X."/>
            <person name="Woyke T."/>
            <person name="Kerfeld C.A."/>
        </authorList>
    </citation>
    <scope>NUCLEOTIDE SEQUENCE [LARGE SCALE GENOMIC DNA]</scope>
    <source>
        <strain evidence="3">ATCC 27169 / PCC 6605</strain>
        <plasmid evidence="3">Plasmid pCHA6605.02</plasmid>
    </source>
</reference>
<feature type="transmembrane region" description="Helical" evidence="1">
    <location>
        <begin position="66"/>
        <end position="90"/>
    </location>
</feature>
<keyword evidence="2" id="KW-0614">Plasmid</keyword>
<dbReference type="RefSeq" id="WP_015162903.1">
    <property type="nucleotide sequence ID" value="NC_019698.1"/>
</dbReference>
<dbReference type="HOGENOM" id="CLU_2300763_0_0_3"/>
<dbReference type="OrthoDB" id="9880571at2"/>
<evidence type="ECO:0000256" key="1">
    <source>
        <dbReference type="SAM" id="Phobius"/>
    </source>
</evidence>
<proteinExistence type="predicted"/>
<evidence type="ECO:0000313" key="2">
    <source>
        <dbReference type="EMBL" id="AFY97254.1"/>
    </source>
</evidence>
<feature type="transmembrane region" description="Helical" evidence="1">
    <location>
        <begin position="39"/>
        <end position="60"/>
    </location>
</feature>
<keyword evidence="1" id="KW-1133">Transmembrane helix</keyword>
<dbReference type="KEGG" id="cmp:Cha6605_6439"/>
<dbReference type="AlphaFoldDB" id="K9USM0"/>
<dbReference type="Proteomes" id="UP000010366">
    <property type="component" value="Plasmid pCHA6605.02"/>
</dbReference>
<gene>
    <name evidence="2" type="ORF">Cha6605_6439</name>
</gene>